<dbReference type="Gene3D" id="1.10.287.130">
    <property type="match status" value="1"/>
</dbReference>
<comment type="catalytic activity">
    <reaction evidence="1">
        <text>ATP + protein L-histidine = ADP + protein N-phospho-L-histidine.</text>
        <dbReference type="EC" id="2.7.13.3"/>
    </reaction>
</comment>
<comment type="caution">
    <text evidence="9">The sequence shown here is derived from an EMBL/GenBank/DDBJ whole genome shotgun (WGS) entry which is preliminary data.</text>
</comment>
<name>A0A951UUB8_9CYAN</name>
<dbReference type="PROSITE" id="PS50113">
    <property type="entry name" value="PAC"/>
    <property type="match status" value="1"/>
</dbReference>
<dbReference type="Pfam" id="PF02518">
    <property type="entry name" value="HATPase_c"/>
    <property type="match status" value="1"/>
</dbReference>
<dbReference type="Proteomes" id="UP000729701">
    <property type="component" value="Unassembled WGS sequence"/>
</dbReference>
<dbReference type="PANTHER" id="PTHR43065:SF50">
    <property type="entry name" value="HISTIDINE KINASE"/>
    <property type="match status" value="1"/>
</dbReference>
<dbReference type="InterPro" id="IPR003661">
    <property type="entry name" value="HisK_dim/P_dom"/>
</dbReference>
<dbReference type="InterPro" id="IPR005467">
    <property type="entry name" value="His_kinase_dom"/>
</dbReference>
<organism evidence="9 10">
    <name type="scientific">Cyanomargarita calcarea GSE-NOS-MK-12-04C</name>
    <dbReference type="NCBI Taxonomy" id="2839659"/>
    <lineage>
        <taxon>Bacteria</taxon>
        <taxon>Bacillati</taxon>
        <taxon>Cyanobacteriota</taxon>
        <taxon>Cyanophyceae</taxon>
        <taxon>Nostocales</taxon>
        <taxon>Cyanomargaritaceae</taxon>
        <taxon>Cyanomargarita</taxon>
    </lineage>
</organism>
<dbReference type="SMART" id="SM00387">
    <property type="entry name" value="HATPase_c"/>
    <property type="match status" value="1"/>
</dbReference>
<evidence type="ECO:0000256" key="4">
    <source>
        <dbReference type="ARBA" id="ARBA00022777"/>
    </source>
</evidence>
<accession>A0A951UUB8</accession>
<evidence type="ECO:0000256" key="5">
    <source>
        <dbReference type="ARBA" id="ARBA00023012"/>
    </source>
</evidence>
<sequence length="836" mass="94063">MATISTNKLQLITEFCLKTVVSWYTKYTFNADRSSRGHADRSKIYLRHSFPSSPRLPPPNWLHQIPVGVLLLGCESEILFCNALAERLLSCKEQELLGTTAFGNGWQVFQADGTAFTDTKVLQQPQENLVLGVSHPKTGECIWLLVNTQFYSDENVQIICTLSDITEGKQAEINLTRSQNCLEKQNNVLLALARSKSLAQGNLNTALDEITEVAADTFGLERVSIWLYSEHLAKITRTPPQTPMQAENSGNHSKIHCINLYEKTANRHTSGIEIAAVSYPEYFKALEQQRTIAVNDAYTDLRTKEFASEYLPALGVTSMLDAPIWLEGQMVGVVCHEHIGTSRQWSLEEQHFAGSIADLVTLVLEANQRQLARVAFRQSEARFHKLTANVPGLIYQFLLRADGEAVFPYISSYCWELFELHPLEVQQNADLLIAQIHPGDRQSFQESVTNSATTLQPWIWEGRFITPSGKIKWISGASRPEKLDNGILWDGLLMDITKRKQAEDELVQAKEELEIRVEERTKALKEANKQLLVKVIERSEAQEIAETRSQDLQQALEKLKKAQAQLVQSEKMSSLGNMVAGVAHEINNPISFIAGNLVYANMYIQDLLDILRLYQEHYPKPAAEILRRSQDADLEFTSADLPKLLASMQVGAGRISQIVLSLRNFSRLDEAQMKSVNLHEGIDNTLLILQHRLKFNNRYPEIKIIKEYGDLPNVECYPSKLNQVFLNILGNAIDAIKEFAFSQSITKTFKVSINTEKIDPCYIRIRISDNGCGMTPEVQQRIFDPFFTTKPVGKGTGLGLSISYQIVVQNHQGVLECTSEPGKGTAFDIKIPICLH</sequence>
<dbReference type="SUPFAM" id="SSF55874">
    <property type="entry name" value="ATPase domain of HSP90 chaperone/DNA topoisomerase II/histidine kinase"/>
    <property type="match status" value="1"/>
</dbReference>
<keyword evidence="3" id="KW-0597">Phosphoprotein</keyword>
<keyword evidence="5" id="KW-0902">Two-component regulatory system</keyword>
<dbReference type="InterPro" id="IPR035965">
    <property type="entry name" value="PAS-like_dom_sf"/>
</dbReference>
<dbReference type="PANTHER" id="PTHR43065">
    <property type="entry name" value="SENSOR HISTIDINE KINASE"/>
    <property type="match status" value="1"/>
</dbReference>
<dbReference type="InterPro" id="IPR003594">
    <property type="entry name" value="HATPase_dom"/>
</dbReference>
<evidence type="ECO:0000313" key="9">
    <source>
        <dbReference type="EMBL" id="MBW4669431.1"/>
    </source>
</evidence>
<reference evidence="9" key="2">
    <citation type="journal article" date="2022" name="Microbiol. Resour. Announc.">
        <title>Metagenome Sequencing to Explore Phylogenomics of Terrestrial Cyanobacteria.</title>
        <authorList>
            <person name="Ward R.D."/>
            <person name="Stajich J.E."/>
            <person name="Johansen J.R."/>
            <person name="Huntemann M."/>
            <person name="Clum A."/>
            <person name="Foster B."/>
            <person name="Foster B."/>
            <person name="Roux S."/>
            <person name="Palaniappan K."/>
            <person name="Varghese N."/>
            <person name="Mukherjee S."/>
            <person name="Reddy T.B.K."/>
            <person name="Daum C."/>
            <person name="Copeland A."/>
            <person name="Chen I.A."/>
            <person name="Ivanova N.N."/>
            <person name="Kyrpides N.C."/>
            <person name="Shapiro N."/>
            <person name="Eloe-Fadrosh E.A."/>
            <person name="Pietrasiak N."/>
        </authorList>
    </citation>
    <scope>NUCLEOTIDE SEQUENCE</scope>
    <source>
        <strain evidence="9">GSE-NOS-MK-12-04C</strain>
    </source>
</reference>
<dbReference type="InterPro" id="IPR036890">
    <property type="entry name" value="HATPase_C_sf"/>
</dbReference>
<dbReference type="CDD" id="cd00082">
    <property type="entry name" value="HisKA"/>
    <property type="match status" value="1"/>
</dbReference>
<dbReference type="CDD" id="cd00130">
    <property type="entry name" value="PAS"/>
    <property type="match status" value="2"/>
</dbReference>
<keyword evidence="6" id="KW-0175">Coiled coil</keyword>
<evidence type="ECO:0000259" key="8">
    <source>
        <dbReference type="PROSITE" id="PS50113"/>
    </source>
</evidence>
<dbReference type="GO" id="GO:0000155">
    <property type="term" value="F:phosphorelay sensor kinase activity"/>
    <property type="evidence" value="ECO:0007669"/>
    <property type="project" value="InterPro"/>
</dbReference>
<evidence type="ECO:0000256" key="1">
    <source>
        <dbReference type="ARBA" id="ARBA00000085"/>
    </source>
</evidence>
<dbReference type="Gene3D" id="3.30.565.10">
    <property type="entry name" value="Histidine kinase-like ATPase, C-terminal domain"/>
    <property type="match status" value="1"/>
</dbReference>
<keyword evidence="4" id="KW-0418">Kinase</keyword>
<dbReference type="InterPro" id="IPR004358">
    <property type="entry name" value="Sig_transdc_His_kin-like_C"/>
</dbReference>
<reference evidence="9" key="1">
    <citation type="submission" date="2021-05" db="EMBL/GenBank/DDBJ databases">
        <authorList>
            <person name="Pietrasiak N."/>
            <person name="Ward R."/>
            <person name="Stajich J.E."/>
            <person name="Kurbessoian T."/>
        </authorList>
    </citation>
    <scope>NUCLEOTIDE SEQUENCE</scope>
    <source>
        <strain evidence="9">GSE-NOS-MK-12-04C</strain>
    </source>
</reference>
<dbReference type="Pfam" id="PF01590">
    <property type="entry name" value="GAF"/>
    <property type="match status" value="1"/>
</dbReference>
<keyword evidence="4" id="KW-0808">Transferase</keyword>
<evidence type="ECO:0000313" key="10">
    <source>
        <dbReference type="Proteomes" id="UP000729701"/>
    </source>
</evidence>
<dbReference type="InterPro" id="IPR000014">
    <property type="entry name" value="PAS"/>
</dbReference>
<dbReference type="PRINTS" id="PR00344">
    <property type="entry name" value="BCTRLSENSOR"/>
</dbReference>
<dbReference type="SMART" id="SM00091">
    <property type="entry name" value="PAS"/>
    <property type="match status" value="2"/>
</dbReference>
<feature type="domain" description="PAC" evidence="8">
    <location>
        <begin position="458"/>
        <end position="508"/>
    </location>
</feature>
<dbReference type="SUPFAM" id="SSF47384">
    <property type="entry name" value="Homodimeric domain of signal transducing histidine kinase"/>
    <property type="match status" value="1"/>
</dbReference>
<dbReference type="InterPro" id="IPR000700">
    <property type="entry name" value="PAS-assoc_C"/>
</dbReference>
<dbReference type="Pfam" id="PF08447">
    <property type="entry name" value="PAS_3"/>
    <property type="match status" value="1"/>
</dbReference>
<protein>
    <recommendedName>
        <fullName evidence="2">histidine kinase</fullName>
        <ecNumber evidence="2">2.7.13.3</ecNumber>
    </recommendedName>
</protein>
<dbReference type="InterPro" id="IPR003018">
    <property type="entry name" value="GAF"/>
</dbReference>
<proteinExistence type="predicted"/>
<dbReference type="InterPro" id="IPR036097">
    <property type="entry name" value="HisK_dim/P_sf"/>
</dbReference>
<dbReference type="SUPFAM" id="SSF55781">
    <property type="entry name" value="GAF domain-like"/>
    <property type="match status" value="1"/>
</dbReference>
<feature type="coiled-coil region" evidence="6">
    <location>
        <begin position="499"/>
        <end position="572"/>
    </location>
</feature>
<dbReference type="PROSITE" id="PS50109">
    <property type="entry name" value="HIS_KIN"/>
    <property type="match status" value="1"/>
</dbReference>
<evidence type="ECO:0000259" key="7">
    <source>
        <dbReference type="PROSITE" id="PS50109"/>
    </source>
</evidence>
<dbReference type="AlphaFoldDB" id="A0A951UUB8"/>
<dbReference type="SMART" id="SM00065">
    <property type="entry name" value="GAF"/>
    <property type="match status" value="1"/>
</dbReference>
<evidence type="ECO:0000256" key="2">
    <source>
        <dbReference type="ARBA" id="ARBA00012438"/>
    </source>
</evidence>
<dbReference type="EMBL" id="JAHHGZ010000020">
    <property type="protein sequence ID" value="MBW4669431.1"/>
    <property type="molecule type" value="Genomic_DNA"/>
</dbReference>
<dbReference type="InterPro" id="IPR029016">
    <property type="entry name" value="GAF-like_dom_sf"/>
</dbReference>
<dbReference type="SUPFAM" id="SSF55785">
    <property type="entry name" value="PYP-like sensor domain (PAS domain)"/>
    <property type="match status" value="2"/>
</dbReference>
<dbReference type="Gene3D" id="3.30.450.40">
    <property type="match status" value="1"/>
</dbReference>
<feature type="domain" description="Histidine kinase" evidence="7">
    <location>
        <begin position="581"/>
        <end position="835"/>
    </location>
</feature>
<dbReference type="EC" id="2.7.13.3" evidence="2"/>
<evidence type="ECO:0000256" key="3">
    <source>
        <dbReference type="ARBA" id="ARBA00022553"/>
    </source>
</evidence>
<dbReference type="Gene3D" id="3.30.450.20">
    <property type="entry name" value="PAS domain"/>
    <property type="match status" value="2"/>
</dbReference>
<dbReference type="InterPro" id="IPR013655">
    <property type="entry name" value="PAS_fold_3"/>
</dbReference>
<gene>
    <name evidence="9" type="ORF">KME60_18940</name>
</gene>
<evidence type="ECO:0000256" key="6">
    <source>
        <dbReference type="SAM" id="Coils"/>
    </source>
</evidence>